<name>W6N9P4_HAECO</name>
<reference evidence="1" key="1">
    <citation type="submission" date="2013-03" db="EMBL/GenBank/DDBJ databases">
        <authorList>
            <person name="Aslett M."/>
        </authorList>
    </citation>
    <scope>NUCLEOTIDE SEQUENCE [LARGE SCALE GENOMIC DNA]</scope>
    <source>
        <strain evidence="1">ISE/inbred ISE</strain>
    </source>
</reference>
<gene>
    <name evidence="1" type="ORF">HCOI_00576000</name>
</gene>
<sequence>MVMGRSKHCRCQQNVANNCGINAKQLAAVLGQLGLAGDRTTPCSKTNPTVNTDITSDQNGCSTVSPTRS</sequence>
<dbReference type="AlphaFoldDB" id="W6N9P4"/>
<comment type="caution">
    <text evidence="1">The sequence shown here is derived from an EMBL/GenBank/DDBJ whole genome shotgun (WGS) entry which is preliminary data.</text>
</comment>
<reference evidence="1" key="2">
    <citation type="submission" date="2013-05" db="EMBL/GenBank/DDBJ databases">
        <title>The genome and transcriptome of Haemonchus contortus: a key model parasite for drug and vaccine discovery.</title>
        <authorList>
            <person name="Laing R."/>
            <person name="Kikuchi T."/>
            <person name="Martinelli A."/>
            <person name="Tsai I.J."/>
            <person name="Beech R.N."/>
            <person name="Redman E."/>
            <person name="Holroyd N."/>
            <person name="Bartley D.J."/>
            <person name="Beasley H."/>
            <person name="Britton C."/>
            <person name="Curran D."/>
            <person name="Devaney E."/>
            <person name="Gilabert A."/>
            <person name="Jackson F."/>
            <person name="Hunt M."/>
            <person name="Johnston S."/>
            <person name="Kryukov I."/>
            <person name="Li K."/>
            <person name="Morrison A.A."/>
            <person name="Reid A.J."/>
            <person name="Sargison N."/>
            <person name="Saunders G."/>
            <person name="Wasmuth J.D."/>
            <person name="Wolstenholme A."/>
            <person name="Berriman M."/>
            <person name="Gilleard J.S."/>
            <person name="Cotton J.A."/>
        </authorList>
    </citation>
    <scope>NUCLEOTIDE SEQUENCE [LARGE SCALE GENOMIC DNA]</scope>
    <source>
        <strain evidence="1">ISE/inbred ISE</strain>
    </source>
</reference>
<protein>
    <submittedName>
        <fullName evidence="1">Uncharacterized protein</fullName>
    </submittedName>
</protein>
<dbReference type="EMBL" id="CAVP010054583">
    <property type="protein sequence ID" value="CDL94053.1"/>
    <property type="molecule type" value="Genomic_DNA"/>
</dbReference>
<proteinExistence type="predicted"/>
<organism evidence="1">
    <name type="scientific">Haemonchus contortus</name>
    <name type="common">Barber pole worm</name>
    <dbReference type="NCBI Taxonomy" id="6289"/>
    <lineage>
        <taxon>Eukaryota</taxon>
        <taxon>Metazoa</taxon>
        <taxon>Ecdysozoa</taxon>
        <taxon>Nematoda</taxon>
        <taxon>Chromadorea</taxon>
        <taxon>Rhabditida</taxon>
        <taxon>Rhabditina</taxon>
        <taxon>Rhabditomorpha</taxon>
        <taxon>Strongyloidea</taxon>
        <taxon>Trichostrongylidae</taxon>
        <taxon>Haemonchus</taxon>
    </lineage>
</organism>
<accession>W6N9P4</accession>
<evidence type="ECO:0000313" key="1">
    <source>
        <dbReference type="EMBL" id="CDL94053.1"/>
    </source>
</evidence>